<organism evidence="2">
    <name type="scientific">Trypanosoma brucei</name>
    <dbReference type="NCBI Taxonomy" id="5691"/>
    <lineage>
        <taxon>Eukaryota</taxon>
        <taxon>Discoba</taxon>
        <taxon>Euglenozoa</taxon>
        <taxon>Kinetoplastea</taxon>
        <taxon>Metakinetoplastina</taxon>
        <taxon>Trypanosomatida</taxon>
        <taxon>Trypanosomatidae</taxon>
        <taxon>Trypanosoma</taxon>
    </lineage>
</organism>
<evidence type="ECO:0000256" key="1">
    <source>
        <dbReference type="SAM" id="SignalP"/>
    </source>
</evidence>
<sequence>MYKITTNSALVLLLAQAIVIRLAVFTATGNLPVPDTAGGKVGYLCGDARYIRFLVDKFIEDYGEALAALPALSKAANAYTIAASNPAAPTTQAAMHVLAELQTMKANAAAAELATVNSRYDLAIKLLKQREGRLHAIIQSSYNQVTQTDGATIGSDTVKEKASTVGCKATVTLVPDQSKNFSLARDADHAVKYADVNLNSATQLQHVTEDSLKHQKMIAKAFCTSTATTTTTASTHHHGFCVNTGDETSLSGADAILRAELAIEERTVNIKQTNLHEIGTTGTCTATKITEAWGEQEADTLASVLCTIKQQKVAKRQPLHKQPLTNLEISVQIAEALNQVQSPGSPLTDDAKKKKQLVNKYFGSSDNEFKANIEKAIETTEVDVTIGKTKIKKTPLALAGTDEGIQVLSYYFGKDLAAKAETTVPRPVPTMNK</sequence>
<name>M4SZX6_9TRYP</name>
<reference evidence="2" key="1">
    <citation type="submission" date="2013-02" db="EMBL/GenBank/DDBJ databases">
        <authorList>
            <person name="Cross G.A.M."/>
            <person name="Kim H.-S."/>
            <person name="Wickstead B."/>
        </authorList>
    </citation>
    <scope>NUCLEOTIDE SEQUENCE</scope>
    <source>
        <strain evidence="2">Lister 427</strain>
    </source>
</reference>
<dbReference type="EMBL" id="KC612816">
    <property type="protein sequence ID" value="AGH60247.1"/>
    <property type="molecule type" value="Genomic_DNA"/>
</dbReference>
<keyword evidence="1" id="KW-0732">Signal</keyword>
<feature type="signal peptide" evidence="1">
    <location>
        <begin position="1"/>
        <end position="23"/>
    </location>
</feature>
<dbReference type="VEuPathDB" id="TriTrypDB:Tb427_000252000"/>
<feature type="chain" id="PRO_5004058691" evidence="1">
    <location>
        <begin position="24"/>
        <end position="433"/>
    </location>
</feature>
<protein>
    <submittedName>
        <fullName evidence="2">Variant surface glycoprotein 1314</fullName>
    </submittedName>
</protein>
<accession>M4SZX6</accession>
<dbReference type="AlphaFoldDB" id="M4SZX6"/>
<reference evidence="2" key="2">
    <citation type="journal article" date="2014" name="Mol. Biochem. Parasitol.">
        <title>Capturing the variant surface glycoprotein repertoire (the VSGnome) of Trypanosoma brucei Lister 427.</title>
        <authorList>
            <person name="Cross G.A."/>
            <person name="Kim H.S."/>
            <person name="Wickstead B."/>
        </authorList>
    </citation>
    <scope>NUCLEOTIDE SEQUENCE</scope>
    <source>
        <strain evidence="2">Lister 427</strain>
    </source>
</reference>
<evidence type="ECO:0000313" key="2">
    <source>
        <dbReference type="EMBL" id="AGH60247.1"/>
    </source>
</evidence>
<proteinExistence type="predicted"/>